<name>A0A934MES5_9HYPH</name>
<dbReference type="RefSeq" id="WP_211110434.1">
    <property type="nucleotide sequence ID" value="NZ_JAEKJA010000021.1"/>
</dbReference>
<evidence type="ECO:0000313" key="3">
    <source>
        <dbReference type="Proteomes" id="UP000609531"/>
    </source>
</evidence>
<dbReference type="AlphaFoldDB" id="A0A934MES5"/>
<evidence type="ECO:0000313" key="2">
    <source>
        <dbReference type="EMBL" id="MBJ3777867.1"/>
    </source>
</evidence>
<accession>A0A934MES5</accession>
<gene>
    <name evidence="2" type="ORF">JCR33_19335</name>
</gene>
<dbReference type="EMBL" id="JAEKJA010000021">
    <property type="protein sequence ID" value="MBJ3777867.1"/>
    <property type="molecule type" value="Genomic_DNA"/>
</dbReference>
<comment type="caution">
    <text evidence="2">The sequence shown here is derived from an EMBL/GenBank/DDBJ whole genome shotgun (WGS) entry which is preliminary data.</text>
</comment>
<keyword evidence="3" id="KW-1185">Reference proteome</keyword>
<sequence>MLARVPWSPPKRETKKTAKPKQRQLNDARRRRMIDNVAEIMKAGFEAGAPSRFAFEASCRHGIRSGLCTEGWTWQEADAAAADIVSRALAMIGATRPSWKEGQPEWTQDGALPIERENCLRCRGPLEGHHYKFCSTVCAAAWHTSRRERDTSDEARAQRAASDAAYRDRAPARACERCGTMYRSRKRDQRYCGSACFYATQREMRRQA</sequence>
<organism evidence="2 3">
    <name type="scientific">Acuticoccus mangrovi</name>
    <dbReference type="NCBI Taxonomy" id="2796142"/>
    <lineage>
        <taxon>Bacteria</taxon>
        <taxon>Pseudomonadati</taxon>
        <taxon>Pseudomonadota</taxon>
        <taxon>Alphaproteobacteria</taxon>
        <taxon>Hyphomicrobiales</taxon>
        <taxon>Amorphaceae</taxon>
        <taxon>Acuticoccus</taxon>
    </lineage>
</organism>
<proteinExistence type="predicted"/>
<dbReference type="Proteomes" id="UP000609531">
    <property type="component" value="Unassembled WGS sequence"/>
</dbReference>
<feature type="region of interest" description="Disordered" evidence="1">
    <location>
        <begin position="1"/>
        <end position="26"/>
    </location>
</feature>
<protein>
    <submittedName>
        <fullName evidence="2">Uncharacterized protein</fullName>
    </submittedName>
</protein>
<evidence type="ECO:0000256" key="1">
    <source>
        <dbReference type="SAM" id="MobiDB-lite"/>
    </source>
</evidence>
<reference evidence="2" key="1">
    <citation type="submission" date="2020-12" db="EMBL/GenBank/DDBJ databases">
        <title>Bacterial taxonomy.</title>
        <authorList>
            <person name="Pan X."/>
        </authorList>
    </citation>
    <scope>NUCLEOTIDE SEQUENCE</scope>
    <source>
        <strain evidence="2">B2012</strain>
    </source>
</reference>